<reference evidence="1" key="1">
    <citation type="submission" date="2020-05" db="EMBL/GenBank/DDBJ databases">
        <title>WGS assembly of Panicum virgatum.</title>
        <authorList>
            <person name="Lovell J.T."/>
            <person name="Jenkins J."/>
            <person name="Shu S."/>
            <person name="Juenger T.E."/>
            <person name="Schmutz J."/>
        </authorList>
    </citation>
    <scope>NUCLEOTIDE SEQUENCE</scope>
    <source>
        <strain evidence="1">AP13</strain>
    </source>
</reference>
<dbReference type="EMBL" id="CM029054">
    <property type="protein sequence ID" value="KAG2538035.1"/>
    <property type="molecule type" value="Genomic_DNA"/>
</dbReference>
<name>A0A8T0MM35_PANVG</name>
<organism evidence="1 2">
    <name type="scientific">Panicum virgatum</name>
    <name type="common">Blackwell switchgrass</name>
    <dbReference type="NCBI Taxonomy" id="38727"/>
    <lineage>
        <taxon>Eukaryota</taxon>
        <taxon>Viridiplantae</taxon>
        <taxon>Streptophyta</taxon>
        <taxon>Embryophyta</taxon>
        <taxon>Tracheophyta</taxon>
        <taxon>Spermatophyta</taxon>
        <taxon>Magnoliopsida</taxon>
        <taxon>Liliopsida</taxon>
        <taxon>Poales</taxon>
        <taxon>Poaceae</taxon>
        <taxon>PACMAD clade</taxon>
        <taxon>Panicoideae</taxon>
        <taxon>Panicodae</taxon>
        <taxon>Paniceae</taxon>
        <taxon>Panicinae</taxon>
        <taxon>Panicum</taxon>
        <taxon>Panicum sect. Hiantes</taxon>
    </lineage>
</organism>
<comment type="caution">
    <text evidence="1">The sequence shown here is derived from an EMBL/GenBank/DDBJ whole genome shotgun (WGS) entry which is preliminary data.</text>
</comment>
<protein>
    <submittedName>
        <fullName evidence="1">Uncharacterized protein</fullName>
    </submittedName>
</protein>
<dbReference type="AlphaFoldDB" id="A0A8T0MM35"/>
<evidence type="ECO:0000313" key="2">
    <source>
        <dbReference type="Proteomes" id="UP000823388"/>
    </source>
</evidence>
<evidence type="ECO:0000313" key="1">
    <source>
        <dbReference type="EMBL" id="KAG2538035.1"/>
    </source>
</evidence>
<dbReference type="Proteomes" id="UP000823388">
    <property type="component" value="Chromosome 9N"/>
</dbReference>
<sequence>MISDIGNATVRSPYPFLLGHILSFHQEKITHTTVRISLCCAEHASAWLAGAGVCGGACGGGALGGGVAGQLQAALVGEHRAAAMGSTHGLPRAFPPWSVASRSSCRRSSIRATAMADNFRRL</sequence>
<accession>A0A8T0MM35</accession>
<keyword evidence="2" id="KW-1185">Reference proteome</keyword>
<proteinExistence type="predicted"/>
<gene>
    <name evidence="1" type="ORF">PVAP13_9NG390800</name>
</gene>